<evidence type="ECO:0000313" key="2">
    <source>
        <dbReference type="Proteomes" id="UP001189624"/>
    </source>
</evidence>
<evidence type="ECO:0000313" key="1">
    <source>
        <dbReference type="EMBL" id="CAJ1946677.1"/>
    </source>
</evidence>
<dbReference type="Proteomes" id="UP001189624">
    <property type="component" value="Chromosome 4"/>
</dbReference>
<organism evidence="1 2">
    <name type="scientific">Sphenostylis stenocarpa</name>
    <dbReference type="NCBI Taxonomy" id="92480"/>
    <lineage>
        <taxon>Eukaryota</taxon>
        <taxon>Viridiplantae</taxon>
        <taxon>Streptophyta</taxon>
        <taxon>Embryophyta</taxon>
        <taxon>Tracheophyta</taxon>
        <taxon>Spermatophyta</taxon>
        <taxon>Magnoliopsida</taxon>
        <taxon>eudicotyledons</taxon>
        <taxon>Gunneridae</taxon>
        <taxon>Pentapetalae</taxon>
        <taxon>rosids</taxon>
        <taxon>fabids</taxon>
        <taxon>Fabales</taxon>
        <taxon>Fabaceae</taxon>
        <taxon>Papilionoideae</taxon>
        <taxon>50 kb inversion clade</taxon>
        <taxon>NPAAA clade</taxon>
        <taxon>indigoferoid/millettioid clade</taxon>
        <taxon>Phaseoleae</taxon>
        <taxon>Sphenostylis</taxon>
    </lineage>
</organism>
<name>A0AA86SE54_9FABA</name>
<dbReference type="AlphaFoldDB" id="A0AA86SE54"/>
<gene>
    <name evidence="1" type="ORF">AYBTSS11_LOCUS12259</name>
</gene>
<protein>
    <submittedName>
        <fullName evidence="1">Uncharacterized protein</fullName>
    </submittedName>
</protein>
<sequence length="69" mass="7149">MSVAREMRAVAAGVSHTNKFGLGNYIVALCPFSFGPTLFSRTTASATSGVLSPPSATVRSVLFLSSLNV</sequence>
<dbReference type="EMBL" id="OY731401">
    <property type="protein sequence ID" value="CAJ1946677.1"/>
    <property type="molecule type" value="Genomic_DNA"/>
</dbReference>
<reference evidence="1" key="1">
    <citation type="submission" date="2023-10" db="EMBL/GenBank/DDBJ databases">
        <authorList>
            <person name="Domelevo Entfellner J.-B."/>
        </authorList>
    </citation>
    <scope>NUCLEOTIDE SEQUENCE</scope>
</reference>
<proteinExistence type="predicted"/>
<keyword evidence="2" id="KW-1185">Reference proteome</keyword>
<accession>A0AA86SE54</accession>
<dbReference type="Gramene" id="rna-AYBTSS11_LOCUS12259">
    <property type="protein sequence ID" value="CAJ1946677.1"/>
    <property type="gene ID" value="gene-AYBTSS11_LOCUS12259"/>
</dbReference>